<accession>A0A9Q1JD35</accession>
<comment type="caution">
    <text evidence="1">The sequence shown here is derived from an EMBL/GenBank/DDBJ whole genome shotgun (WGS) entry which is preliminary data.</text>
</comment>
<evidence type="ECO:0000313" key="2">
    <source>
        <dbReference type="Proteomes" id="UP001152622"/>
    </source>
</evidence>
<name>A0A9Q1JD35_SYNKA</name>
<dbReference type="EMBL" id="JAINUF010000001">
    <property type="protein sequence ID" value="KAJ8380460.1"/>
    <property type="molecule type" value="Genomic_DNA"/>
</dbReference>
<protein>
    <submittedName>
        <fullName evidence="1">Uncharacterized protein</fullName>
    </submittedName>
</protein>
<gene>
    <name evidence="1" type="ORF">SKAU_G00012380</name>
</gene>
<dbReference type="AlphaFoldDB" id="A0A9Q1JD35"/>
<reference evidence="1" key="1">
    <citation type="journal article" date="2023" name="Science">
        <title>Genome structures resolve the early diversification of teleost fishes.</title>
        <authorList>
            <person name="Parey E."/>
            <person name="Louis A."/>
            <person name="Montfort J."/>
            <person name="Bouchez O."/>
            <person name="Roques C."/>
            <person name="Iampietro C."/>
            <person name="Lluch J."/>
            <person name="Castinel A."/>
            <person name="Donnadieu C."/>
            <person name="Desvignes T."/>
            <person name="Floi Bucao C."/>
            <person name="Jouanno E."/>
            <person name="Wen M."/>
            <person name="Mejri S."/>
            <person name="Dirks R."/>
            <person name="Jansen H."/>
            <person name="Henkel C."/>
            <person name="Chen W.J."/>
            <person name="Zahm M."/>
            <person name="Cabau C."/>
            <person name="Klopp C."/>
            <person name="Thompson A.W."/>
            <person name="Robinson-Rechavi M."/>
            <person name="Braasch I."/>
            <person name="Lecointre G."/>
            <person name="Bobe J."/>
            <person name="Postlethwait J.H."/>
            <person name="Berthelot C."/>
            <person name="Roest Crollius H."/>
            <person name="Guiguen Y."/>
        </authorList>
    </citation>
    <scope>NUCLEOTIDE SEQUENCE</scope>
    <source>
        <strain evidence="1">WJC10195</strain>
    </source>
</reference>
<sequence>MLSGVPIKSRRHCDRGFAAARAVLSPRRALPDSAEGGDRYVRDGWSRRQERVFLKKQSSELFLVFLVGKLVELPMAVADWPFVP</sequence>
<proteinExistence type="predicted"/>
<organism evidence="1 2">
    <name type="scientific">Synaphobranchus kaupii</name>
    <name type="common">Kaup's arrowtooth eel</name>
    <dbReference type="NCBI Taxonomy" id="118154"/>
    <lineage>
        <taxon>Eukaryota</taxon>
        <taxon>Metazoa</taxon>
        <taxon>Chordata</taxon>
        <taxon>Craniata</taxon>
        <taxon>Vertebrata</taxon>
        <taxon>Euteleostomi</taxon>
        <taxon>Actinopterygii</taxon>
        <taxon>Neopterygii</taxon>
        <taxon>Teleostei</taxon>
        <taxon>Anguilliformes</taxon>
        <taxon>Synaphobranchidae</taxon>
        <taxon>Synaphobranchus</taxon>
    </lineage>
</organism>
<dbReference type="Proteomes" id="UP001152622">
    <property type="component" value="Chromosome 1"/>
</dbReference>
<evidence type="ECO:0000313" key="1">
    <source>
        <dbReference type="EMBL" id="KAJ8380460.1"/>
    </source>
</evidence>
<keyword evidence="2" id="KW-1185">Reference proteome</keyword>